<dbReference type="PANTHER" id="PTHR34293:SF1">
    <property type="entry name" value="HTH-TYPE TRANSCRIPTIONAL REGULATOR TRMBL2"/>
    <property type="match status" value="1"/>
</dbReference>
<comment type="caution">
    <text evidence="2">The sequence shown here is derived from an EMBL/GenBank/DDBJ whole genome shotgun (WGS) entry which is preliminary data.</text>
</comment>
<dbReference type="Gene3D" id="1.10.10.10">
    <property type="entry name" value="Winged helix-like DNA-binding domain superfamily/Winged helix DNA-binding domain"/>
    <property type="match status" value="1"/>
</dbReference>
<dbReference type="InterPro" id="IPR000792">
    <property type="entry name" value="Tscrpt_reg_LuxR_C"/>
</dbReference>
<protein>
    <submittedName>
        <fullName evidence="2">Helix-turn-helix transcriptional regulator</fullName>
    </submittedName>
</protein>
<dbReference type="SMART" id="SM00421">
    <property type="entry name" value="HTH_LUXR"/>
    <property type="match status" value="1"/>
</dbReference>
<accession>A0A401Z2K8</accession>
<dbReference type="Proteomes" id="UP000286931">
    <property type="component" value="Unassembled WGS sequence"/>
</dbReference>
<dbReference type="GO" id="GO:0006355">
    <property type="term" value="P:regulation of DNA-templated transcription"/>
    <property type="evidence" value="ECO:0007669"/>
    <property type="project" value="InterPro"/>
</dbReference>
<dbReference type="InterPro" id="IPR016032">
    <property type="entry name" value="Sig_transdc_resp-reg_C-effctor"/>
</dbReference>
<dbReference type="InterPro" id="IPR051797">
    <property type="entry name" value="TrmB-like"/>
</dbReference>
<organism evidence="2 3">
    <name type="scientific">Embleya hyalina</name>
    <dbReference type="NCBI Taxonomy" id="516124"/>
    <lineage>
        <taxon>Bacteria</taxon>
        <taxon>Bacillati</taxon>
        <taxon>Actinomycetota</taxon>
        <taxon>Actinomycetes</taxon>
        <taxon>Kitasatosporales</taxon>
        <taxon>Streptomycetaceae</taxon>
        <taxon>Embleya</taxon>
    </lineage>
</organism>
<evidence type="ECO:0000313" key="3">
    <source>
        <dbReference type="Proteomes" id="UP000286931"/>
    </source>
</evidence>
<keyword evidence="3" id="KW-1185">Reference proteome</keyword>
<evidence type="ECO:0000313" key="2">
    <source>
        <dbReference type="EMBL" id="GCE01090.1"/>
    </source>
</evidence>
<dbReference type="SUPFAM" id="SSF46894">
    <property type="entry name" value="C-terminal effector domain of the bipartite response regulators"/>
    <property type="match status" value="1"/>
</dbReference>
<reference evidence="2 3" key="1">
    <citation type="submission" date="2018-12" db="EMBL/GenBank/DDBJ databases">
        <title>Draft genome sequence of Embleya hyalina NBRC 13850T.</title>
        <authorList>
            <person name="Komaki H."/>
            <person name="Hosoyama A."/>
            <person name="Kimura A."/>
            <person name="Ichikawa N."/>
            <person name="Tamura T."/>
        </authorList>
    </citation>
    <scope>NUCLEOTIDE SEQUENCE [LARGE SCALE GENOMIC DNA]</scope>
    <source>
        <strain evidence="2 3">NBRC 13850</strain>
    </source>
</reference>
<feature type="domain" description="HTH luxR-type" evidence="1">
    <location>
        <begin position="273"/>
        <end position="330"/>
    </location>
</feature>
<gene>
    <name evidence="2" type="ORF">EHYA_08829</name>
</gene>
<dbReference type="EMBL" id="BIFH01000045">
    <property type="protein sequence ID" value="GCE01090.1"/>
    <property type="molecule type" value="Genomic_DNA"/>
</dbReference>
<sequence>MPEFVDPDQLHARAFGQAVRIGQFRSDRIAEVLGLSPEKVDGIRRDLLTLRLLQPSAHDADVLVPVSPEAAATELVRIPEDEIRSLQQEIVGTRLRLQKLLPAYLEGRRLRAQLEQSLEPLEAADQIRWMLKDQTERCRSEILLSRRGDPLPCDSVGSMHPELLDAARRGIRVRAIYRHATLADQTVHTHMAELAEAGALVRTHAEPAGQLILFGTEVAIVFGREPSPTAESGSTPEPPAVAVRDATVVGHLRATFEQAWDAASSAPDTTGDAKALGQLQLSIVRLLAQGFKDDVVARRLGMSVRKCRRHIKEIMNELDADSRFQAGVQATLNGSVKGDDEPAARR</sequence>
<proteinExistence type="predicted"/>
<name>A0A401Z2K8_9ACTN</name>
<dbReference type="PANTHER" id="PTHR34293">
    <property type="entry name" value="HTH-TYPE TRANSCRIPTIONAL REGULATOR TRMBL2"/>
    <property type="match status" value="1"/>
</dbReference>
<dbReference type="InterPro" id="IPR036388">
    <property type="entry name" value="WH-like_DNA-bd_sf"/>
</dbReference>
<dbReference type="OrthoDB" id="4307453at2"/>
<dbReference type="RefSeq" id="WP_126642761.1">
    <property type="nucleotide sequence ID" value="NZ_BIFH01000045.1"/>
</dbReference>
<dbReference type="AlphaFoldDB" id="A0A401Z2K8"/>
<dbReference type="GO" id="GO:0003677">
    <property type="term" value="F:DNA binding"/>
    <property type="evidence" value="ECO:0007669"/>
    <property type="project" value="InterPro"/>
</dbReference>
<evidence type="ECO:0000259" key="1">
    <source>
        <dbReference type="SMART" id="SM00421"/>
    </source>
</evidence>